<name>A0AAV1WE66_LUPLU</name>
<accession>A0AAV1WE66</accession>
<dbReference type="PANTHER" id="PTHR45724">
    <property type="entry name" value="AQUAPORIN NIP2-1"/>
    <property type="match status" value="1"/>
</dbReference>
<feature type="transmembrane region" description="Helical" evidence="6">
    <location>
        <begin position="43"/>
        <end position="65"/>
    </location>
</feature>
<feature type="transmembrane region" description="Helical" evidence="6">
    <location>
        <begin position="109"/>
        <end position="127"/>
    </location>
</feature>
<keyword evidence="4 6" id="KW-0472">Membrane</keyword>
<protein>
    <submittedName>
        <fullName evidence="7">Uncharacterized protein</fullName>
    </submittedName>
</protein>
<comment type="subcellular location">
    <subcellularLocation>
        <location evidence="1">Membrane</location>
        <topology evidence="1">Multi-pass membrane protein</topology>
    </subcellularLocation>
</comment>
<comment type="similarity">
    <text evidence="5">Belongs to the MIP/aquaporin (TC 1.A.8) family.</text>
</comment>
<keyword evidence="5" id="KW-0813">Transport</keyword>
<feature type="transmembrane region" description="Helical" evidence="6">
    <location>
        <begin position="85"/>
        <end position="102"/>
    </location>
</feature>
<keyword evidence="2 5" id="KW-0812">Transmembrane</keyword>
<organism evidence="7 8">
    <name type="scientific">Lupinus luteus</name>
    <name type="common">European yellow lupine</name>
    <dbReference type="NCBI Taxonomy" id="3873"/>
    <lineage>
        <taxon>Eukaryota</taxon>
        <taxon>Viridiplantae</taxon>
        <taxon>Streptophyta</taxon>
        <taxon>Embryophyta</taxon>
        <taxon>Tracheophyta</taxon>
        <taxon>Spermatophyta</taxon>
        <taxon>Magnoliopsida</taxon>
        <taxon>eudicotyledons</taxon>
        <taxon>Gunneridae</taxon>
        <taxon>Pentapetalae</taxon>
        <taxon>rosids</taxon>
        <taxon>fabids</taxon>
        <taxon>Fabales</taxon>
        <taxon>Fabaceae</taxon>
        <taxon>Papilionoideae</taxon>
        <taxon>50 kb inversion clade</taxon>
        <taxon>genistoids sensu lato</taxon>
        <taxon>core genistoids</taxon>
        <taxon>Genisteae</taxon>
        <taxon>Lupinus</taxon>
    </lineage>
</organism>
<sequence>MAPKSEIEEIISMEEGIKPSKTNTIGLHHCCSSNNVVTMVQKVPLFIIAQLLGSVLASGTSALMFDVTPKAYFGTVPVGSNSQSLVAEIIITFLLMFVISAVSTDDRALGEFTGIAVGITIMLNIFVPG</sequence>
<dbReference type="EMBL" id="CAXHTB010000006">
    <property type="protein sequence ID" value="CAL0307645.1"/>
    <property type="molecule type" value="Genomic_DNA"/>
</dbReference>
<dbReference type="GO" id="GO:0015267">
    <property type="term" value="F:channel activity"/>
    <property type="evidence" value="ECO:0007669"/>
    <property type="project" value="InterPro"/>
</dbReference>
<dbReference type="InterPro" id="IPR034294">
    <property type="entry name" value="Aquaporin_transptr"/>
</dbReference>
<evidence type="ECO:0000256" key="6">
    <source>
        <dbReference type="SAM" id="Phobius"/>
    </source>
</evidence>
<evidence type="ECO:0000313" key="7">
    <source>
        <dbReference type="EMBL" id="CAL0307645.1"/>
    </source>
</evidence>
<dbReference type="PRINTS" id="PR00783">
    <property type="entry name" value="MINTRINSICP"/>
</dbReference>
<dbReference type="Pfam" id="PF00230">
    <property type="entry name" value="MIP"/>
    <property type="match status" value="1"/>
</dbReference>
<evidence type="ECO:0000256" key="5">
    <source>
        <dbReference type="RuleBase" id="RU000477"/>
    </source>
</evidence>
<dbReference type="Proteomes" id="UP001497480">
    <property type="component" value="Unassembled WGS sequence"/>
</dbReference>
<keyword evidence="3 6" id="KW-1133">Transmembrane helix</keyword>
<keyword evidence="8" id="KW-1185">Reference proteome</keyword>
<dbReference type="Gene3D" id="1.20.1080.10">
    <property type="entry name" value="Glycerol uptake facilitator protein"/>
    <property type="match status" value="1"/>
</dbReference>
<evidence type="ECO:0000313" key="8">
    <source>
        <dbReference type="Proteomes" id="UP001497480"/>
    </source>
</evidence>
<dbReference type="SUPFAM" id="SSF81338">
    <property type="entry name" value="Aquaporin-like"/>
    <property type="match status" value="1"/>
</dbReference>
<dbReference type="GO" id="GO:0016020">
    <property type="term" value="C:membrane"/>
    <property type="evidence" value="ECO:0007669"/>
    <property type="project" value="UniProtKB-SubCell"/>
</dbReference>
<evidence type="ECO:0000256" key="3">
    <source>
        <dbReference type="ARBA" id="ARBA00022989"/>
    </source>
</evidence>
<dbReference type="PANTHER" id="PTHR45724:SF6">
    <property type="entry name" value="AQUAPORIN NIP-TYPE"/>
    <property type="match status" value="1"/>
</dbReference>
<evidence type="ECO:0000256" key="2">
    <source>
        <dbReference type="ARBA" id="ARBA00022692"/>
    </source>
</evidence>
<dbReference type="InterPro" id="IPR000425">
    <property type="entry name" value="MIP"/>
</dbReference>
<reference evidence="7 8" key="1">
    <citation type="submission" date="2024-03" db="EMBL/GenBank/DDBJ databases">
        <authorList>
            <person name="Martinez-Hernandez J."/>
        </authorList>
    </citation>
    <scope>NUCLEOTIDE SEQUENCE [LARGE SCALE GENOMIC DNA]</scope>
</reference>
<gene>
    <name evidence="7" type="ORF">LLUT_LOCUS8705</name>
</gene>
<comment type="caution">
    <text evidence="7">The sequence shown here is derived from an EMBL/GenBank/DDBJ whole genome shotgun (WGS) entry which is preliminary data.</text>
</comment>
<evidence type="ECO:0000256" key="4">
    <source>
        <dbReference type="ARBA" id="ARBA00023136"/>
    </source>
</evidence>
<dbReference type="InterPro" id="IPR023271">
    <property type="entry name" value="Aquaporin-like"/>
</dbReference>
<evidence type="ECO:0000256" key="1">
    <source>
        <dbReference type="ARBA" id="ARBA00004141"/>
    </source>
</evidence>
<proteinExistence type="inferred from homology"/>
<dbReference type="AlphaFoldDB" id="A0AAV1WE66"/>